<sequence>MDATSLEEEQVAAAAAAADNLDEEVEQMEEGEEEATPVVLKKGPWTTAEDALLVNHVRQHGEGNWNAVQRITGLLRCGKSCRLRWTNHLRPNLKKGAFSPDEELLVAQLHAQLGNKWARMATHLPGRTDNEIKNYWNTRAKRRQRAGLPMYPPEVQLQLAITKRCRYADFSPPQQSAGSNVLDATDAGYTSARPPPLDLAGQLAMANRPVQFLAQTPFSAPSSPWVKPSFARNARYFQFPHSSPVSPTTPELSLGHRLPGGNRTRFTPLSPSPGAKAELPSCQLRPASPAAVAATDNHGGGLGEDQQNLEAMLQELHDAIKIEPPRHVSGHAEQDGASVQLHPGGNKSEGGLLKDDDDIGTLFDMIIPKAFSMTEPTAQADAPNHSGGSISQHGGEDHNVNLTVDHLPIISSEQDWVLDGACQWNNMFGIC</sequence>
<keyword evidence="7" id="KW-0238">DNA-binding</keyword>
<evidence type="ECO:0000256" key="9">
    <source>
        <dbReference type="ARBA" id="ARBA00023163"/>
    </source>
</evidence>
<evidence type="ECO:0000256" key="5">
    <source>
        <dbReference type="ARBA" id="ARBA00023015"/>
    </source>
</evidence>
<evidence type="ECO:0000256" key="2">
    <source>
        <dbReference type="ARBA" id="ARBA00022473"/>
    </source>
</evidence>
<evidence type="ECO:0000256" key="6">
    <source>
        <dbReference type="ARBA" id="ARBA00023089"/>
    </source>
</evidence>
<feature type="region of interest" description="Disordered" evidence="13">
    <location>
        <begin position="377"/>
        <end position="398"/>
    </location>
</feature>
<dbReference type="GO" id="GO:0009555">
    <property type="term" value="P:pollen development"/>
    <property type="evidence" value="ECO:0007669"/>
    <property type="project" value="UniProtKB-ARBA"/>
</dbReference>
<dbReference type="FunFam" id="1.10.10.60:FF:000001">
    <property type="entry name" value="MYB-related transcription factor"/>
    <property type="match status" value="1"/>
</dbReference>
<dbReference type="OMA" id="AACQWDN"/>
<evidence type="ECO:0000256" key="4">
    <source>
        <dbReference type="ARBA" id="ARBA00022782"/>
    </source>
</evidence>
<dbReference type="EMBL" id="LT934123">
    <property type="protein sequence ID" value="VAI70845.1"/>
    <property type="molecule type" value="Genomic_DNA"/>
</dbReference>
<keyword evidence="6" id="KW-0287">Flowering</keyword>
<gene>
    <name evidence="16" type="ORF">TRITD_7Av1G038860</name>
</gene>
<dbReference type="SMART" id="SM00717">
    <property type="entry name" value="SANT"/>
    <property type="match status" value="2"/>
</dbReference>
<dbReference type="PANTHER" id="PTHR47995">
    <property type="entry name" value="TRANSCRIPTION FACTOR MYB33-RELATED"/>
    <property type="match status" value="1"/>
</dbReference>
<feature type="compositionally biased region" description="Acidic residues" evidence="13">
    <location>
        <begin position="1"/>
        <end position="10"/>
    </location>
</feature>
<feature type="region of interest" description="Disordered" evidence="13">
    <location>
        <begin position="328"/>
        <end position="354"/>
    </location>
</feature>
<dbReference type="GO" id="GO:0003677">
    <property type="term" value="F:DNA binding"/>
    <property type="evidence" value="ECO:0007669"/>
    <property type="project" value="UniProtKB-KW"/>
</dbReference>
<keyword evidence="2" id="KW-0217">Developmental protein</keyword>
<feature type="compositionally biased region" description="Acidic residues" evidence="13">
    <location>
        <begin position="20"/>
        <end position="35"/>
    </location>
</feature>
<dbReference type="InterPro" id="IPR009057">
    <property type="entry name" value="Homeodomain-like_sf"/>
</dbReference>
<evidence type="ECO:0000256" key="13">
    <source>
        <dbReference type="SAM" id="MobiDB-lite"/>
    </source>
</evidence>
<keyword evidence="8" id="KW-0010">Activator</keyword>
<dbReference type="CDD" id="cd00167">
    <property type="entry name" value="SANT"/>
    <property type="match status" value="2"/>
</dbReference>
<dbReference type="InterPro" id="IPR017930">
    <property type="entry name" value="Myb_dom"/>
</dbReference>
<dbReference type="GO" id="GO:0009908">
    <property type="term" value="P:flower development"/>
    <property type="evidence" value="ECO:0007669"/>
    <property type="project" value="UniProtKB-KW"/>
</dbReference>
<evidence type="ECO:0000313" key="16">
    <source>
        <dbReference type="EMBL" id="VAI70845.1"/>
    </source>
</evidence>
<protein>
    <recommendedName>
        <fullName evidence="11">Transcription factor GAMYB</fullName>
    </recommendedName>
    <alternativeName>
        <fullName evidence="12">OsGAMyb</fullName>
    </alternativeName>
</protein>
<evidence type="ECO:0000256" key="1">
    <source>
        <dbReference type="ARBA" id="ARBA00004123"/>
    </source>
</evidence>
<feature type="domain" description="HTH myb-type" evidence="15">
    <location>
        <begin position="90"/>
        <end position="144"/>
    </location>
</feature>
<dbReference type="PROSITE" id="PS50090">
    <property type="entry name" value="MYB_LIKE"/>
    <property type="match status" value="2"/>
</dbReference>
<accession>A0A9R1BJS6</accession>
<evidence type="ECO:0000256" key="11">
    <source>
        <dbReference type="ARBA" id="ARBA00071221"/>
    </source>
</evidence>
<dbReference type="Pfam" id="PF00249">
    <property type="entry name" value="Myb_DNA-binding"/>
    <property type="match status" value="2"/>
</dbReference>
<dbReference type="Gramene" id="TRITD7Av1G038860.2">
    <property type="protein sequence ID" value="TRITD7Av1G038860.2"/>
    <property type="gene ID" value="TRITD7Av1G038860"/>
</dbReference>
<dbReference type="SUPFAM" id="SSF46689">
    <property type="entry name" value="Homeodomain-like"/>
    <property type="match status" value="1"/>
</dbReference>
<evidence type="ECO:0000256" key="3">
    <source>
        <dbReference type="ARBA" id="ARBA00022737"/>
    </source>
</evidence>
<dbReference type="FunFam" id="1.10.10.60:FF:000119">
    <property type="entry name" value="Transcription factor GAMYB"/>
    <property type="match status" value="1"/>
</dbReference>
<feature type="domain" description="Myb-like" evidence="14">
    <location>
        <begin position="40"/>
        <end position="89"/>
    </location>
</feature>
<evidence type="ECO:0000259" key="14">
    <source>
        <dbReference type="PROSITE" id="PS50090"/>
    </source>
</evidence>
<dbReference type="PANTHER" id="PTHR47995:SF1">
    <property type="entry name" value="OS03G0578900 PROTEIN"/>
    <property type="match status" value="1"/>
</dbReference>
<keyword evidence="3" id="KW-0677">Repeat</keyword>
<evidence type="ECO:0000256" key="8">
    <source>
        <dbReference type="ARBA" id="ARBA00023159"/>
    </source>
</evidence>
<keyword evidence="5" id="KW-0805">Transcription regulation</keyword>
<evidence type="ECO:0000313" key="17">
    <source>
        <dbReference type="Proteomes" id="UP000324705"/>
    </source>
</evidence>
<feature type="domain" description="HTH myb-type" evidence="15">
    <location>
        <begin position="40"/>
        <end position="89"/>
    </location>
</feature>
<dbReference type="GO" id="GO:0030154">
    <property type="term" value="P:cell differentiation"/>
    <property type="evidence" value="ECO:0007669"/>
    <property type="project" value="UniProtKB-KW"/>
</dbReference>
<comment type="subcellular location">
    <subcellularLocation>
        <location evidence="1">Nucleus</location>
    </subcellularLocation>
</comment>
<keyword evidence="10" id="KW-0539">Nucleus</keyword>
<organism evidence="16 17">
    <name type="scientific">Triticum turgidum subsp. durum</name>
    <name type="common">Durum wheat</name>
    <name type="synonym">Triticum durum</name>
    <dbReference type="NCBI Taxonomy" id="4567"/>
    <lineage>
        <taxon>Eukaryota</taxon>
        <taxon>Viridiplantae</taxon>
        <taxon>Streptophyta</taxon>
        <taxon>Embryophyta</taxon>
        <taxon>Tracheophyta</taxon>
        <taxon>Spermatophyta</taxon>
        <taxon>Magnoliopsida</taxon>
        <taxon>Liliopsida</taxon>
        <taxon>Poales</taxon>
        <taxon>Poaceae</taxon>
        <taxon>BOP clade</taxon>
        <taxon>Pooideae</taxon>
        <taxon>Triticodae</taxon>
        <taxon>Triticeae</taxon>
        <taxon>Triticinae</taxon>
        <taxon>Triticum</taxon>
    </lineage>
</organism>
<evidence type="ECO:0000259" key="15">
    <source>
        <dbReference type="PROSITE" id="PS51294"/>
    </source>
</evidence>
<feature type="domain" description="Myb-like" evidence="14">
    <location>
        <begin position="90"/>
        <end position="140"/>
    </location>
</feature>
<dbReference type="AlphaFoldDB" id="A0A9R1BJS6"/>
<dbReference type="Gene3D" id="1.10.10.60">
    <property type="entry name" value="Homeodomain-like"/>
    <property type="match status" value="2"/>
</dbReference>
<reference evidence="16 17" key="1">
    <citation type="submission" date="2017-09" db="EMBL/GenBank/DDBJ databases">
        <authorList>
            <consortium name="International Durum Wheat Genome Sequencing Consortium (IDWGSC)"/>
            <person name="Milanesi L."/>
        </authorList>
    </citation>
    <scope>NUCLEOTIDE SEQUENCE [LARGE SCALE GENOMIC DNA]</scope>
    <source>
        <strain evidence="17">cv. Svevo</strain>
    </source>
</reference>
<dbReference type="Proteomes" id="UP000324705">
    <property type="component" value="Chromosome 7A"/>
</dbReference>
<keyword evidence="17" id="KW-1185">Reference proteome</keyword>
<keyword evidence="4" id="KW-0221">Differentiation</keyword>
<dbReference type="PROSITE" id="PS51294">
    <property type="entry name" value="HTH_MYB"/>
    <property type="match status" value="2"/>
</dbReference>
<keyword evidence="9" id="KW-0804">Transcription</keyword>
<name>A0A9R1BJS6_TRITD</name>
<dbReference type="InterPro" id="IPR001005">
    <property type="entry name" value="SANT/Myb"/>
</dbReference>
<proteinExistence type="predicted"/>
<dbReference type="GO" id="GO:0005634">
    <property type="term" value="C:nucleus"/>
    <property type="evidence" value="ECO:0007669"/>
    <property type="project" value="UniProtKB-SubCell"/>
</dbReference>
<evidence type="ECO:0000256" key="7">
    <source>
        <dbReference type="ARBA" id="ARBA00023125"/>
    </source>
</evidence>
<evidence type="ECO:0000256" key="12">
    <source>
        <dbReference type="ARBA" id="ARBA00078675"/>
    </source>
</evidence>
<evidence type="ECO:0000256" key="10">
    <source>
        <dbReference type="ARBA" id="ARBA00023242"/>
    </source>
</evidence>
<feature type="region of interest" description="Disordered" evidence="13">
    <location>
        <begin position="1"/>
        <end position="37"/>
    </location>
</feature>